<dbReference type="InterPro" id="IPR002711">
    <property type="entry name" value="HNH"/>
</dbReference>
<reference evidence="2" key="1">
    <citation type="submission" date="2020-01" db="EMBL/GenBank/DDBJ databases">
        <authorList>
            <person name="Meier V. D."/>
            <person name="Meier V D."/>
        </authorList>
    </citation>
    <scope>NUCLEOTIDE SEQUENCE</scope>
    <source>
        <strain evidence="2">HLG_WM_MAG_01</strain>
    </source>
</reference>
<evidence type="ECO:0000313" key="2">
    <source>
        <dbReference type="EMBL" id="CAA6823470.1"/>
    </source>
</evidence>
<evidence type="ECO:0000259" key="1">
    <source>
        <dbReference type="Pfam" id="PF01844"/>
    </source>
</evidence>
<dbReference type="AlphaFoldDB" id="A0A6S6U2M9"/>
<organism evidence="2">
    <name type="scientific">uncultured Sulfurovum sp</name>
    <dbReference type="NCBI Taxonomy" id="269237"/>
    <lineage>
        <taxon>Bacteria</taxon>
        <taxon>Pseudomonadati</taxon>
        <taxon>Campylobacterota</taxon>
        <taxon>Epsilonproteobacteria</taxon>
        <taxon>Campylobacterales</taxon>
        <taxon>Sulfurovaceae</taxon>
        <taxon>Sulfurovum</taxon>
        <taxon>environmental samples</taxon>
    </lineage>
</organism>
<dbReference type="Gene3D" id="1.10.30.50">
    <property type="match status" value="1"/>
</dbReference>
<sequence length="92" mass="10835">MQNSKTFGTCITCQRYTALTKHHLTPKKRHKKKTKKKIDNLDALIMVCRKCHDGIHDLYDERTLAEQFNTLEKIYADEALQKHFAWVGKCKK</sequence>
<dbReference type="EMBL" id="CACVAS010000117">
    <property type="protein sequence ID" value="CAA6823470.1"/>
    <property type="molecule type" value="Genomic_DNA"/>
</dbReference>
<accession>A0A6S6U2M9</accession>
<gene>
    <name evidence="2" type="ORF">HELGO_WM929</name>
</gene>
<protein>
    <recommendedName>
        <fullName evidence="1">HNH domain-containing protein</fullName>
    </recommendedName>
</protein>
<name>A0A6S6U2M9_9BACT</name>
<dbReference type="GO" id="GO:0004519">
    <property type="term" value="F:endonuclease activity"/>
    <property type="evidence" value="ECO:0007669"/>
    <property type="project" value="InterPro"/>
</dbReference>
<dbReference type="Pfam" id="PF01844">
    <property type="entry name" value="HNH"/>
    <property type="match status" value="1"/>
</dbReference>
<proteinExistence type="predicted"/>
<dbReference type="PANTHER" id="PTHR37827">
    <property type="entry name" value="TUDOR DOMAIN-CONTAINING PROTEIN"/>
    <property type="match status" value="1"/>
</dbReference>
<feature type="domain" description="HNH" evidence="1">
    <location>
        <begin position="10"/>
        <end position="57"/>
    </location>
</feature>
<dbReference type="PANTHER" id="PTHR37827:SF1">
    <property type="entry name" value="HNH DOMAIN-CONTAINING PROTEIN"/>
    <property type="match status" value="1"/>
</dbReference>
<dbReference type="GO" id="GO:0003676">
    <property type="term" value="F:nucleic acid binding"/>
    <property type="evidence" value="ECO:0007669"/>
    <property type="project" value="InterPro"/>
</dbReference>
<dbReference type="GO" id="GO:0008270">
    <property type="term" value="F:zinc ion binding"/>
    <property type="evidence" value="ECO:0007669"/>
    <property type="project" value="InterPro"/>
</dbReference>